<sequence>MAQLKRGFVNDEKGEGLERIFINELNDCKNPKVLLRGWVHKITDL</sequence>
<accession>A0ABY9Q100</accession>
<evidence type="ECO:0000313" key="1">
    <source>
        <dbReference type="EMBL" id="WMT81271.1"/>
    </source>
</evidence>
<protein>
    <submittedName>
        <fullName evidence="1">Uncharacterized protein</fullName>
    </submittedName>
</protein>
<organism evidence="1 2">
    <name type="scientific">Terrisporobacter mayombei</name>
    <dbReference type="NCBI Taxonomy" id="1541"/>
    <lineage>
        <taxon>Bacteria</taxon>
        <taxon>Bacillati</taxon>
        <taxon>Bacillota</taxon>
        <taxon>Clostridia</taxon>
        <taxon>Peptostreptococcales</taxon>
        <taxon>Peptostreptococcaceae</taxon>
        <taxon>Terrisporobacter</taxon>
    </lineage>
</organism>
<name>A0ABY9Q100_9FIRM</name>
<keyword evidence="2" id="KW-1185">Reference proteome</keyword>
<proteinExistence type="predicted"/>
<dbReference type="EMBL" id="CP101637">
    <property type="protein sequence ID" value="WMT81271.1"/>
    <property type="molecule type" value="Genomic_DNA"/>
</dbReference>
<evidence type="ECO:0000313" key="2">
    <source>
        <dbReference type="Proteomes" id="UP001235030"/>
    </source>
</evidence>
<gene>
    <name evidence="1" type="ORF">TEMA_16090</name>
</gene>
<dbReference type="RefSeq" id="WP_228103436.1">
    <property type="nucleotide sequence ID" value="NZ_CP101637.1"/>
</dbReference>
<reference evidence="1 2" key="1">
    <citation type="submission" date="2022-07" db="EMBL/GenBank/DDBJ databases">
        <title>Genome sequence of Terrisporobacter mayombei DSM6539.</title>
        <authorList>
            <person name="Boeer T."/>
            <person name="Bengelsdorf F.R."/>
            <person name="Daniel R."/>
            <person name="Poehlein A."/>
        </authorList>
    </citation>
    <scope>NUCLEOTIDE SEQUENCE [LARGE SCALE GENOMIC DNA]</scope>
    <source>
        <strain evidence="1 2">DSM 6539</strain>
    </source>
</reference>
<dbReference type="Proteomes" id="UP001235030">
    <property type="component" value="Chromosome"/>
</dbReference>